<reference evidence="2" key="1">
    <citation type="submission" date="2022-03" db="EMBL/GenBank/DDBJ databases">
        <authorList>
            <person name="Woo C.Y."/>
        </authorList>
    </citation>
    <scope>NUCLEOTIDE SEQUENCE</scope>
    <source>
        <strain evidence="2">CYS-01</strain>
    </source>
</reference>
<keyword evidence="3" id="KW-1185">Reference proteome</keyword>
<dbReference type="Proteomes" id="UP001165460">
    <property type="component" value="Unassembled WGS sequence"/>
</dbReference>
<dbReference type="EMBL" id="JALGBH010000002">
    <property type="protein sequence ID" value="MCJ0743317.1"/>
    <property type="molecule type" value="Genomic_DNA"/>
</dbReference>
<dbReference type="SUPFAM" id="SSF55729">
    <property type="entry name" value="Acyl-CoA N-acyltransferases (Nat)"/>
    <property type="match status" value="1"/>
</dbReference>
<feature type="domain" description="N-acetyltransferase" evidence="1">
    <location>
        <begin position="55"/>
        <end position="149"/>
    </location>
</feature>
<dbReference type="InterPro" id="IPR016181">
    <property type="entry name" value="Acyl_CoA_acyltransferase"/>
</dbReference>
<dbReference type="InterPro" id="IPR000182">
    <property type="entry name" value="GNAT_dom"/>
</dbReference>
<dbReference type="RefSeq" id="WP_243362458.1">
    <property type="nucleotide sequence ID" value="NZ_JALGBH010000002.1"/>
</dbReference>
<gene>
    <name evidence="2" type="ORF">MMF97_11380</name>
</gene>
<proteinExistence type="predicted"/>
<organism evidence="2 3">
    <name type="scientific">Pedobacter montanisoli</name>
    <dbReference type="NCBI Taxonomy" id="2923277"/>
    <lineage>
        <taxon>Bacteria</taxon>
        <taxon>Pseudomonadati</taxon>
        <taxon>Bacteroidota</taxon>
        <taxon>Sphingobacteriia</taxon>
        <taxon>Sphingobacteriales</taxon>
        <taxon>Sphingobacteriaceae</taxon>
        <taxon>Pedobacter</taxon>
    </lineage>
</organism>
<evidence type="ECO:0000259" key="1">
    <source>
        <dbReference type="Pfam" id="PF13302"/>
    </source>
</evidence>
<protein>
    <submittedName>
        <fullName evidence="2">GNAT family N-acetyltransferase</fullName>
    </submittedName>
</protein>
<dbReference type="InterPro" id="IPR051531">
    <property type="entry name" value="N-acetyltransferase"/>
</dbReference>
<dbReference type="Gene3D" id="3.40.630.30">
    <property type="match status" value="1"/>
</dbReference>
<dbReference type="PANTHER" id="PTHR43792">
    <property type="entry name" value="GNAT FAMILY, PUTATIVE (AFU_ORTHOLOGUE AFUA_3G00765)-RELATED-RELATED"/>
    <property type="match status" value="1"/>
</dbReference>
<comment type="caution">
    <text evidence="2">The sequence shown here is derived from an EMBL/GenBank/DDBJ whole genome shotgun (WGS) entry which is preliminary data.</text>
</comment>
<dbReference type="Pfam" id="PF13302">
    <property type="entry name" value="Acetyltransf_3"/>
    <property type="match status" value="1"/>
</dbReference>
<evidence type="ECO:0000313" key="2">
    <source>
        <dbReference type="EMBL" id="MCJ0743317.1"/>
    </source>
</evidence>
<dbReference type="PANTHER" id="PTHR43792:SF13">
    <property type="entry name" value="ACETYLTRANSFERASE"/>
    <property type="match status" value="1"/>
</dbReference>
<accession>A0ABS9ZYF4</accession>
<sequence length="165" mass="19052">MIENLDLKIIMLSFHQLSAYIEPGKLENELGLKLNNRVVSEKVKAKITTQILPEIKEGKAENVFFTFWIIIDKQKNEIAAEFCFKGLPVNQKAEIGYTTFPQFQNRGIMTQALQEISKWIFEYTDLNAILAQTSPQNLASIKVLEKSSFKLIKAEPENMIWERTR</sequence>
<name>A0ABS9ZYF4_9SPHI</name>
<evidence type="ECO:0000313" key="3">
    <source>
        <dbReference type="Proteomes" id="UP001165460"/>
    </source>
</evidence>